<evidence type="ECO:0000259" key="1">
    <source>
        <dbReference type="Pfam" id="PF09588"/>
    </source>
</evidence>
<dbReference type="InterPro" id="IPR011604">
    <property type="entry name" value="PDDEXK-like_dom_sf"/>
</dbReference>
<accession>A0AA88XHL0</accession>
<keyword evidence="3" id="KW-1185">Reference proteome</keyword>
<gene>
    <name evidence="2" type="ORF">FSP39_004241</name>
</gene>
<dbReference type="GO" id="GO:0006281">
    <property type="term" value="P:DNA repair"/>
    <property type="evidence" value="ECO:0007669"/>
    <property type="project" value="UniProtKB-ARBA"/>
</dbReference>
<dbReference type="PANTHER" id="PTHR46609:SF8">
    <property type="entry name" value="YQAJ VIRAL RECOMBINASE DOMAIN-CONTAINING PROTEIN"/>
    <property type="match status" value="1"/>
</dbReference>
<evidence type="ECO:0000313" key="3">
    <source>
        <dbReference type="Proteomes" id="UP001186944"/>
    </source>
</evidence>
<comment type="caution">
    <text evidence="2">The sequence shown here is derived from an EMBL/GenBank/DDBJ whole genome shotgun (WGS) entry which is preliminary data.</text>
</comment>
<dbReference type="InterPro" id="IPR051703">
    <property type="entry name" value="NF-kappa-B_Signaling_Reg"/>
</dbReference>
<dbReference type="InterPro" id="IPR019080">
    <property type="entry name" value="YqaJ_viral_recombinase"/>
</dbReference>
<dbReference type="SUPFAM" id="SSF52980">
    <property type="entry name" value="Restriction endonuclease-like"/>
    <property type="match status" value="1"/>
</dbReference>
<dbReference type="Pfam" id="PF09588">
    <property type="entry name" value="YqaJ"/>
    <property type="match status" value="1"/>
</dbReference>
<dbReference type="EMBL" id="VSWD01000012">
    <property type="protein sequence ID" value="KAK3085496.1"/>
    <property type="molecule type" value="Genomic_DNA"/>
</dbReference>
<reference evidence="2" key="1">
    <citation type="submission" date="2019-08" db="EMBL/GenBank/DDBJ databases">
        <title>The improved chromosome-level genome for the pearl oyster Pinctada fucata martensii using PacBio sequencing and Hi-C.</title>
        <authorList>
            <person name="Zheng Z."/>
        </authorList>
    </citation>
    <scope>NUCLEOTIDE SEQUENCE</scope>
    <source>
        <strain evidence="2">ZZ-2019</strain>
        <tissue evidence="2">Adductor muscle</tissue>
    </source>
</reference>
<sequence>MTRKKSRLDQRTKRKRTVQLIPSPKRQRIEDVEPQGHENYDEILEPIDINILLSNVLEKLEKVDCKKDFLAFLQCVADDEFPLDNISFLLFLDTVRFYSSMNTKQMRYRQQTKAFWNAGQRLFHNKFLYFMSGPKNVGQLLEPTSELLSKNSGINFAVPDLKILSSFQENVFQVPKTLNTGCLSHILDKIQPCNGDSYMLCADAKKVTTGLDAKGGDVDFFGFEEGVTLEKRISRFEEENRLIREIKINAAEIKKSPNGLQNIILILSTRIQKCRDLKNRQEYGLQKFLNLGGTNWRDSKYVYAISSLQASLYQIRQFIKNALDEISNICRILSGLKSPLCEFESQVVVDATFKTNMLRLIDNQIIPGPTEPRFIKQRSDYWHKIRKSSRVTGSSIYNAIGLRGLKQQQAHYDEHIDGKIQLISTELEQRFRHGTDNEMHAVATVVGSILPIYFPNSCYVEEGCYLKYGLNVDQALLEVSPDGSIRDVHYSSVDGSIERIGKCLAAVEVKCPFPNGNEANVHHVLPDYYVAQCLAEMHVMETSRLIFVSYTANSSAVFDVTFDLELWMTIWNKISEIYDKDALQRPTKLTENVKSMKERMTEFTKSNVKFLGEYRSHRFHDQGLCVKSSTYPFLHGLEKERIVSSITQDEINYSMDTSSSLLNEGYNLLRKKATEIMVWVLTNKDRNSKLEIPCSVPVAFGLKDYRLSCKAMRQATGKVLAECRKRNIRVDSFAADGQWAQLMLRDGDGKPSTLLQLQKDVWRSVTKHSKQDLIAKISNLNKVQLEVIGDAKSNILLEKDVESGAVVVESTDRAFEAIRTTSRRDCWGKKGKKKKETVVEECEENDIEAQSQKLKDIEWLPNEILQKVTEGGNEELLKAIVRVEGTRTTILKENGETTKHYNPLLENNMEDVRSSIDDEMKETDMNNQEHGNETHRSPTIHHPLILSEESTSMLSNLLSRNSKISKYWNRDNPIDLFSDANTLVVLTHTEIDSVYEILRSEIHAHKPNQPGMRKSWPKLKKCEFLIDSFRQTSCFNAPTKSKRRRATVPKLCTMATKMLRGHQVPKDVIAIAYAQYVFYEERRNWYDSSPIKNGLQLHGFEDEIPFWYSLPEYNEHTESVMTKSIDCSHNFTHLRIRTATTGICGVNSKAWHECAKSNSTNLNISMVADLLDKQSVANARTHFSENVENWMWEHGFTNSAELTGMIRRWYEASDSPSIPVEKRIHDLLQFRNFLLDGVHFEEFPPAMRYIKGIPIVTYEGILLDIDSKLQLYGISGPYNIRSVGSLAAETTVGILQSLNSTSQVSIKAIDVPRLMSTAVQVMTYKLNPTRGFWMRTSRQSGIYPDYEASSESSSSYTKGGYNAVSEIPSHVIPRNHAFDVQRQLSRHIKVASVSGPSCPSRGALPVRQWHRTDESKILPMKRLGIDD</sequence>
<dbReference type="Gene3D" id="3.90.320.10">
    <property type="match status" value="1"/>
</dbReference>
<evidence type="ECO:0000313" key="2">
    <source>
        <dbReference type="EMBL" id="KAK3085496.1"/>
    </source>
</evidence>
<protein>
    <recommendedName>
        <fullName evidence="1">YqaJ viral recombinase domain-containing protein</fullName>
    </recommendedName>
</protein>
<organism evidence="2 3">
    <name type="scientific">Pinctada imbricata</name>
    <name type="common">Atlantic pearl-oyster</name>
    <name type="synonym">Pinctada martensii</name>
    <dbReference type="NCBI Taxonomy" id="66713"/>
    <lineage>
        <taxon>Eukaryota</taxon>
        <taxon>Metazoa</taxon>
        <taxon>Spiralia</taxon>
        <taxon>Lophotrochozoa</taxon>
        <taxon>Mollusca</taxon>
        <taxon>Bivalvia</taxon>
        <taxon>Autobranchia</taxon>
        <taxon>Pteriomorphia</taxon>
        <taxon>Pterioida</taxon>
        <taxon>Pterioidea</taxon>
        <taxon>Pteriidae</taxon>
        <taxon>Pinctada</taxon>
    </lineage>
</organism>
<proteinExistence type="predicted"/>
<dbReference type="Proteomes" id="UP001186944">
    <property type="component" value="Unassembled WGS sequence"/>
</dbReference>
<dbReference type="PANTHER" id="PTHR46609">
    <property type="entry name" value="EXONUCLEASE, PHAGE-TYPE/RECB, C-TERMINAL DOMAIN-CONTAINING PROTEIN"/>
    <property type="match status" value="1"/>
</dbReference>
<dbReference type="InterPro" id="IPR011335">
    <property type="entry name" value="Restrct_endonuc-II-like"/>
</dbReference>
<name>A0AA88XHL0_PINIB</name>
<feature type="domain" description="YqaJ viral recombinase" evidence="1">
    <location>
        <begin position="382"/>
        <end position="539"/>
    </location>
</feature>